<keyword evidence="2" id="KW-1185">Reference proteome</keyword>
<evidence type="ECO:0000313" key="1">
    <source>
        <dbReference type="EMBL" id="GAA2600628.1"/>
    </source>
</evidence>
<reference evidence="1 2" key="1">
    <citation type="journal article" date="2019" name="Int. J. Syst. Evol. Microbiol.">
        <title>The Global Catalogue of Microorganisms (GCM) 10K type strain sequencing project: providing services to taxonomists for standard genome sequencing and annotation.</title>
        <authorList>
            <consortium name="The Broad Institute Genomics Platform"/>
            <consortium name="The Broad Institute Genome Sequencing Center for Infectious Disease"/>
            <person name="Wu L."/>
            <person name="Ma J."/>
        </authorList>
    </citation>
    <scope>NUCLEOTIDE SEQUENCE [LARGE SCALE GENOMIC DNA]</scope>
    <source>
        <strain evidence="1 2">JCM 6833</strain>
    </source>
</reference>
<dbReference type="SUPFAM" id="SSF55331">
    <property type="entry name" value="Tautomerase/MIF"/>
    <property type="match status" value="1"/>
</dbReference>
<sequence length="128" mass="14729">MTQVKIYARRDVWAERRGEISDLVQECLAEAWRLPDDKRFQRFLWLGSDDLVAPQRGERYLVIEILCFTGRGEDAKRALIRTFYERLCAALDLGAADLELTIIEMPAVNWGIRGVPADELTLSYPVEL</sequence>
<dbReference type="Proteomes" id="UP001501509">
    <property type="component" value="Unassembled WGS sequence"/>
</dbReference>
<gene>
    <name evidence="1" type="ORF">GCM10010411_37890</name>
</gene>
<dbReference type="PANTHER" id="PTHR38460">
    <property type="entry name" value="TAUTOMERASE YOLI-RELATED"/>
    <property type="match status" value="1"/>
</dbReference>
<dbReference type="InterPro" id="IPR037479">
    <property type="entry name" value="Tauto_MSAD"/>
</dbReference>
<dbReference type="EMBL" id="BAAATD010000004">
    <property type="protein sequence ID" value="GAA2600628.1"/>
    <property type="molecule type" value="Genomic_DNA"/>
</dbReference>
<protein>
    <submittedName>
        <fullName evidence="1">Tautomerase family protein</fullName>
    </submittedName>
</protein>
<accession>A0ABN3PVF5</accession>
<dbReference type="RefSeq" id="WP_344542543.1">
    <property type="nucleotide sequence ID" value="NZ_BAAATD010000004.1"/>
</dbReference>
<comment type="caution">
    <text evidence="1">The sequence shown here is derived from an EMBL/GenBank/DDBJ whole genome shotgun (WGS) entry which is preliminary data.</text>
</comment>
<organism evidence="1 2">
    <name type="scientific">Actinomadura fulvescens</name>
    <dbReference type="NCBI Taxonomy" id="46160"/>
    <lineage>
        <taxon>Bacteria</taxon>
        <taxon>Bacillati</taxon>
        <taxon>Actinomycetota</taxon>
        <taxon>Actinomycetes</taxon>
        <taxon>Streptosporangiales</taxon>
        <taxon>Thermomonosporaceae</taxon>
        <taxon>Actinomadura</taxon>
    </lineage>
</organism>
<dbReference type="InterPro" id="IPR014347">
    <property type="entry name" value="Tautomerase/MIF_sf"/>
</dbReference>
<name>A0ABN3PVF5_9ACTN</name>
<dbReference type="Gene3D" id="3.30.429.10">
    <property type="entry name" value="Macrophage Migration Inhibitory Factor"/>
    <property type="match status" value="1"/>
</dbReference>
<dbReference type="Pfam" id="PF14552">
    <property type="entry name" value="Tautomerase_2"/>
    <property type="match status" value="1"/>
</dbReference>
<evidence type="ECO:0000313" key="2">
    <source>
        <dbReference type="Proteomes" id="UP001501509"/>
    </source>
</evidence>
<proteinExistence type="predicted"/>
<dbReference type="PANTHER" id="PTHR38460:SF1">
    <property type="entry name" value="TAUTOMERASE YOLI-RELATED"/>
    <property type="match status" value="1"/>
</dbReference>